<evidence type="ECO:0000256" key="6">
    <source>
        <dbReference type="ARBA" id="ARBA00022898"/>
    </source>
</evidence>
<comment type="similarity">
    <text evidence="2 11">Belongs to the class-V pyridoxal-phosphate-dependent aminotransferase family. SerC subfamily.</text>
</comment>
<keyword evidence="6 11" id="KW-0663">Pyridoxal phosphate</keyword>
<keyword evidence="11" id="KW-0963">Cytoplasm</keyword>
<evidence type="ECO:0000256" key="7">
    <source>
        <dbReference type="ARBA" id="ARBA00023096"/>
    </source>
</evidence>
<feature type="binding site" evidence="11">
    <location>
        <begin position="243"/>
        <end position="244"/>
    </location>
    <ligand>
        <name>pyridoxal 5'-phosphate</name>
        <dbReference type="ChEBI" id="CHEBI:597326"/>
    </ligand>
</feature>
<accession>A0ABX1QEB1</accession>
<comment type="caution">
    <text evidence="13">The sequence shown here is derived from an EMBL/GenBank/DDBJ whole genome shotgun (WGS) entry which is preliminary data.</text>
</comment>
<gene>
    <name evidence="11 13" type="primary">serC</name>
    <name evidence="13" type="ORF">GPA25_16290</name>
</gene>
<comment type="catalytic activity">
    <reaction evidence="9 11">
        <text>4-(phosphooxy)-L-threonine + 2-oxoglutarate = (R)-3-hydroxy-2-oxo-4-phosphooxybutanoate + L-glutamate</text>
        <dbReference type="Rhea" id="RHEA:16573"/>
        <dbReference type="ChEBI" id="CHEBI:16810"/>
        <dbReference type="ChEBI" id="CHEBI:29985"/>
        <dbReference type="ChEBI" id="CHEBI:58452"/>
        <dbReference type="ChEBI" id="CHEBI:58538"/>
        <dbReference type="EC" id="2.6.1.52"/>
    </reaction>
</comment>
<comment type="catalytic activity">
    <reaction evidence="10 11">
        <text>O-phospho-L-serine + 2-oxoglutarate = 3-phosphooxypyruvate + L-glutamate</text>
        <dbReference type="Rhea" id="RHEA:14329"/>
        <dbReference type="ChEBI" id="CHEBI:16810"/>
        <dbReference type="ChEBI" id="CHEBI:18110"/>
        <dbReference type="ChEBI" id="CHEBI:29985"/>
        <dbReference type="ChEBI" id="CHEBI:57524"/>
        <dbReference type="EC" id="2.6.1.52"/>
    </reaction>
</comment>
<dbReference type="InterPro" id="IPR000192">
    <property type="entry name" value="Aminotrans_V_dom"/>
</dbReference>
<dbReference type="InterPro" id="IPR022278">
    <property type="entry name" value="Pser_aminoTfrase"/>
</dbReference>
<reference evidence="13 14" key="1">
    <citation type="submission" date="2019-12" db="EMBL/GenBank/DDBJ databases">
        <title>Comparative genomics gives insights into the taxonomy of the Azoarcus-Aromatoleum group and reveals separate origins of nif in the plant-associated Azoarcus and non-plant-associated Aromatoleum sub-groups.</title>
        <authorList>
            <person name="Lafos M."/>
            <person name="Maluk M."/>
            <person name="Batista M."/>
            <person name="Junghare M."/>
            <person name="Carmona M."/>
            <person name="Faoro H."/>
            <person name="Cruz L.M."/>
            <person name="Battistoni F."/>
            <person name="De Souza E."/>
            <person name="Pedrosa F."/>
            <person name="Chen W.-M."/>
            <person name="Poole P.S."/>
            <person name="Dixon R.A."/>
            <person name="James E.K."/>
        </authorList>
    </citation>
    <scope>NUCLEOTIDE SEQUENCE [LARGE SCALE GENOMIC DNA]</scope>
    <source>
        <strain evidence="13 14">22Lin</strain>
    </source>
</reference>
<evidence type="ECO:0000256" key="4">
    <source>
        <dbReference type="ARBA" id="ARBA00022605"/>
    </source>
</evidence>
<evidence type="ECO:0000313" key="13">
    <source>
        <dbReference type="EMBL" id="NMG76320.1"/>
    </source>
</evidence>
<comment type="pathway">
    <text evidence="11">Cofactor biosynthesis; pyridoxine 5'-phosphate biosynthesis; pyridoxine 5'-phosphate from D-erythrose 4-phosphate: step 3/5.</text>
</comment>
<dbReference type="InterPro" id="IPR015421">
    <property type="entry name" value="PyrdxlP-dep_Trfase_major"/>
</dbReference>
<dbReference type="PANTHER" id="PTHR43247:SF1">
    <property type="entry name" value="PHOSPHOSERINE AMINOTRANSFERASE"/>
    <property type="match status" value="1"/>
</dbReference>
<evidence type="ECO:0000256" key="3">
    <source>
        <dbReference type="ARBA" id="ARBA00022576"/>
    </source>
</evidence>
<keyword evidence="3 11" id="KW-0032">Aminotransferase</keyword>
<evidence type="ECO:0000256" key="1">
    <source>
        <dbReference type="ARBA" id="ARBA00005099"/>
    </source>
</evidence>
<evidence type="ECO:0000313" key="14">
    <source>
        <dbReference type="Proteomes" id="UP000648984"/>
    </source>
</evidence>
<dbReference type="NCBIfam" id="TIGR01364">
    <property type="entry name" value="serC_1"/>
    <property type="match status" value="1"/>
</dbReference>
<dbReference type="PANTHER" id="PTHR43247">
    <property type="entry name" value="PHOSPHOSERINE AMINOTRANSFERASE"/>
    <property type="match status" value="1"/>
</dbReference>
<evidence type="ECO:0000256" key="8">
    <source>
        <dbReference type="ARBA" id="ARBA00023299"/>
    </source>
</evidence>
<evidence type="ECO:0000256" key="10">
    <source>
        <dbReference type="ARBA" id="ARBA00049007"/>
    </source>
</evidence>
<keyword evidence="14" id="KW-1185">Reference proteome</keyword>
<dbReference type="RefSeq" id="WP_169261462.1">
    <property type="nucleotide sequence ID" value="NZ_WTVQ01000030.1"/>
</dbReference>
<evidence type="ECO:0000256" key="5">
    <source>
        <dbReference type="ARBA" id="ARBA00022679"/>
    </source>
</evidence>
<feature type="binding site" evidence="11">
    <location>
        <position position="201"/>
    </location>
    <ligand>
        <name>pyridoxal 5'-phosphate</name>
        <dbReference type="ChEBI" id="CHEBI:597326"/>
    </ligand>
</feature>
<sequence length="366" mass="39698">MTRVFNFSAGPAALPEPVLRQAALEMLDWHGAGCGVMEMSHRGKEFTAIIEQAESDFRELLAIPANYRVLFLQGGATQQFAQIPMNLLDGRAADYLVTGTWSKKAFKEAEHLAGGLGGRVRLAGSTEADGFTRLLRANELDLDPQAAYVHLCTNETIHGVELGEAAYLPATSAPLVADMSSHILSRPVDVSRYGLIYAGAQKNIGPSGLVIVIVRDDLIGRANAVTPSVMDYKVMAENGSMLNTPPTYGIYIAGLVFQWLKAQGGLAAIEACNIKKANLLYEFIDASDFYENRVERGSRSRMNIPFLLRDETLNDPFLAGAKAAGLTQLKGHKLVGGMRASIYNAMSLDGVRALVDYMRDFAARHG</sequence>
<feature type="modified residue" description="N6-(pyridoxal phosphate)lysine" evidence="11">
    <location>
        <position position="202"/>
    </location>
</feature>
<keyword evidence="4 11" id="KW-0028">Amino-acid biosynthesis</keyword>
<comment type="subcellular location">
    <subcellularLocation>
        <location evidence="11">Cytoplasm</location>
    </subcellularLocation>
</comment>
<dbReference type="Gene3D" id="3.90.1150.10">
    <property type="entry name" value="Aspartate Aminotransferase, domain 1"/>
    <property type="match status" value="1"/>
</dbReference>
<comment type="caution">
    <text evidence="11">Lacks conserved residue(s) required for the propagation of feature annotation.</text>
</comment>
<dbReference type="Proteomes" id="UP000648984">
    <property type="component" value="Unassembled WGS sequence"/>
</dbReference>
<dbReference type="HAMAP" id="MF_00160">
    <property type="entry name" value="SerC_aminotrans_5"/>
    <property type="match status" value="1"/>
</dbReference>
<organism evidence="13 14">
    <name type="scientific">Aromatoleum diolicum</name>
    <dbReference type="NCBI Taxonomy" id="75796"/>
    <lineage>
        <taxon>Bacteria</taxon>
        <taxon>Pseudomonadati</taxon>
        <taxon>Pseudomonadota</taxon>
        <taxon>Betaproteobacteria</taxon>
        <taxon>Rhodocyclales</taxon>
        <taxon>Rhodocyclaceae</taxon>
        <taxon>Aromatoleum</taxon>
    </lineage>
</organism>
<feature type="binding site" evidence="11">
    <location>
        <position position="101"/>
    </location>
    <ligand>
        <name>pyridoxal 5'-phosphate</name>
        <dbReference type="ChEBI" id="CHEBI:597326"/>
    </ligand>
</feature>
<keyword evidence="8 11" id="KW-0718">Serine biosynthesis</keyword>
<dbReference type="InterPro" id="IPR015424">
    <property type="entry name" value="PyrdxlP-dep_Trfase"/>
</dbReference>
<feature type="binding site" evidence="11">
    <location>
        <position position="156"/>
    </location>
    <ligand>
        <name>pyridoxal 5'-phosphate</name>
        <dbReference type="ChEBI" id="CHEBI:597326"/>
    </ligand>
</feature>
<dbReference type="SUPFAM" id="SSF53383">
    <property type="entry name" value="PLP-dependent transferases"/>
    <property type="match status" value="1"/>
</dbReference>
<dbReference type="NCBIfam" id="NF003764">
    <property type="entry name" value="PRK05355.1"/>
    <property type="match status" value="1"/>
</dbReference>
<keyword evidence="5 11" id="KW-0808">Transferase</keyword>
<evidence type="ECO:0000256" key="11">
    <source>
        <dbReference type="HAMAP-Rule" id="MF_00160"/>
    </source>
</evidence>
<protein>
    <recommendedName>
        <fullName evidence="11">Phosphoserine aminotransferase</fullName>
        <ecNumber evidence="11">2.6.1.52</ecNumber>
    </recommendedName>
    <alternativeName>
        <fullName evidence="11">Phosphohydroxythreonine aminotransferase</fullName>
        <shortName evidence="11">PSAT</shortName>
    </alternativeName>
</protein>
<comment type="subunit">
    <text evidence="11">Homodimer.</text>
</comment>
<dbReference type="EMBL" id="WTVQ01000030">
    <property type="protein sequence ID" value="NMG76320.1"/>
    <property type="molecule type" value="Genomic_DNA"/>
</dbReference>
<dbReference type="EC" id="2.6.1.52" evidence="11"/>
<evidence type="ECO:0000256" key="9">
    <source>
        <dbReference type="ARBA" id="ARBA00047630"/>
    </source>
</evidence>
<keyword evidence="7 11" id="KW-0664">Pyridoxine biosynthesis</keyword>
<dbReference type="CDD" id="cd00611">
    <property type="entry name" value="PSAT_like"/>
    <property type="match status" value="1"/>
</dbReference>
<feature type="binding site" evidence="11">
    <location>
        <position position="178"/>
    </location>
    <ligand>
        <name>pyridoxal 5'-phosphate</name>
        <dbReference type="ChEBI" id="CHEBI:597326"/>
    </ligand>
</feature>
<comment type="pathway">
    <text evidence="1 11">Amino-acid biosynthesis; L-serine biosynthesis; L-serine from 3-phospho-D-glycerate: step 2/3.</text>
</comment>
<dbReference type="InterPro" id="IPR015422">
    <property type="entry name" value="PyrdxlP-dep_Trfase_small"/>
</dbReference>
<comment type="function">
    <text evidence="11">Catalyzes the reversible conversion of 3-phosphohydroxypyruvate to phosphoserine and of 3-hydroxy-2-oxo-4-phosphonooxybutanoate to phosphohydroxythreonine.</text>
</comment>
<dbReference type="GO" id="GO:0004648">
    <property type="term" value="F:O-phospho-L-serine:2-oxoglutarate aminotransferase activity"/>
    <property type="evidence" value="ECO:0007669"/>
    <property type="project" value="UniProtKB-EC"/>
</dbReference>
<feature type="binding site" evidence="11">
    <location>
        <begin position="76"/>
        <end position="77"/>
    </location>
    <ligand>
        <name>pyridoxal 5'-phosphate</name>
        <dbReference type="ChEBI" id="CHEBI:597326"/>
    </ligand>
</feature>
<evidence type="ECO:0000256" key="2">
    <source>
        <dbReference type="ARBA" id="ARBA00006904"/>
    </source>
</evidence>
<dbReference type="Pfam" id="PF00266">
    <property type="entry name" value="Aminotran_5"/>
    <property type="match status" value="1"/>
</dbReference>
<evidence type="ECO:0000259" key="12">
    <source>
        <dbReference type="Pfam" id="PF00266"/>
    </source>
</evidence>
<feature type="binding site" evidence="11">
    <location>
        <position position="42"/>
    </location>
    <ligand>
        <name>L-glutamate</name>
        <dbReference type="ChEBI" id="CHEBI:29985"/>
    </ligand>
</feature>
<name>A0ABX1QEB1_9RHOO</name>
<comment type="cofactor">
    <cofactor evidence="11">
        <name>pyridoxal 5'-phosphate</name>
        <dbReference type="ChEBI" id="CHEBI:597326"/>
    </cofactor>
    <text evidence="11">Binds 1 pyridoxal phosphate per subunit.</text>
</comment>
<dbReference type="Gene3D" id="3.40.640.10">
    <property type="entry name" value="Type I PLP-dependent aspartate aminotransferase-like (Major domain)"/>
    <property type="match status" value="1"/>
</dbReference>
<dbReference type="PIRSF" id="PIRSF000525">
    <property type="entry name" value="SerC"/>
    <property type="match status" value="1"/>
</dbReference>
<proteinExistence type="inferred from homology"/>
<feature type="domain" description="Aminotransferase class V" evidence="12">
    <location>
        <begin position="4"/>
        <end position="354"/>
    </location>
</feature>